<accession>A0ABU5JPU7</accession>
<dbReference type="InterPro" id="IPR039420">
    <property type="entry name" value="WalR-like"/>
</dbReference>
<evidence type="ECO:0000313" key="6">
    <source>
        <dbReference type="EMBL" id="MDZ5494388.1"/>
    </source>
</evidence>
<feature type="modified residue" description="4-aspartylphosphate" evidence="4">
    <location>
        <position position="31"/>
    </location>
</feature>
<keyword evidence="7" id="KW-1185">Reference proteome</keyword>
<keyword evidence="2" id="KW-0238">DNA-binding</keyword>
<evidence type="ECO:0000313" key="7">
    <source>
        <dbReference type="Proteomes" id="UP001290101"/>
    </source>
</evidence>
<dbReference type="RefSeq" id="WP_322443855.1">
    <property type="nucleotide sequence ID" value="NZ_JAXOTQ010000072.1"/>
</dbReference>
<evidence type="ECO:0000256" key="2">
    <source>
        <dbReference type="ARBA" id="ARBA00023125"/>
    </source>
</evidence>
<gene>
    <name evidence="6" type="ORF">U2F25_33925</name>
</gene>
<dbReference type="InterPro" id="IPR058245">
    <property type="entry name" value="NreC/VraR/RcsB-like_REC"/>
</dbReference>
<dbReference type="PROSITE" id="PS50110">
    <property type="entry name" value="RESPONSE_REGULATORY"/>
    <property type="match status" value="1"/>
</dbReference>
<dbReference type="InterPro" id="IPR011006">
    <property type="entry name" value="CheY-like_superfamily"/>
</dbReference>
<sequence>MFGAGGHRSAANGAEAVERARATRPDVVLMDIRMPQSDGIRATSEIAGTRGLEQVRVLILTTYDTEAYVFEALQAGGTLW</sequence>
<evidence type="ECO:0000256" key="3">
    <source>
        <dbReference type="ARBA" id="ARBA00023163"/>
    </source>
</evidence>
<dbReference type="Gene3D" id="3.40.50.2300">
    <property type="match status" value="1"/>
</dbReference>
<dbReference type="SUPFAM" id="SSF52172">
    <property type="entry name" value="CheY-like"/>
    <property type="match status" value="1"/>
</dbReference>
<proteinExistence type="predicted"/>
<dbReference type="EMBL" id="JAXOTQ010000072">
    <property type="protein sequence ID" value="MDZ5494388.1"/>
    <property type="molecule type" value="Genomic_DNA"/>
</dbReference>
<keyword evidence="4" id="KW-0597">Phosphoprotein</keyword>
<keyword evidence="3" id="KW-0804">Transcription</keyword>
<evidence type="ECO:0000259" key="5">
    <source>
        <dbReference type="PROSITE" id="PS50110"/>
    </source>
</evidence>
<dbReference type="InterPro" id="IPR001789">
    <property type="entry name" value="Sig_transdc_resp-reg_receiver"/>
</dbReference>
<comment type="caution">
    <text evidence="6">The sequence shown here is derived from an EMBL/GenBank/DDBJ whole genome shotgun (WGS) entry which is preliminary data.</text>
</comment>
<name>A0ABU5JPU7_9ACTN</name>
<dbReference type="PANTHER" id="PTHR43214:SF24">
    <property type="entry name" value="TRANSCRIPTIONAL REGULATORY PROTEIN NARL-RELATED"/>
    <property type="match status" value="1"/>
</dbReference>
<dbReference type="PANTHER" id="PTHR43214">
    <property type="entry name" value="TWO-COMPONENT RESPONSE REGULATOR"/>
    <property type="match status" value="1"/>
</dbReference>
<evidence type="ECO:0000256" key="4">
    <source>
        <dbReference type="PROSITE-ProRule" id="PRU00169"/>
    </source>
</evidence>
<dbReference type="Pfam" id="PF00072">
    <property type="entry name" value="Response_reg"/>
    <property type="match status" value="1"/>
</dbReference>
<protein>
    <submittedName>
        <fullName evidence="6">Response regulator transcription factor</fullName>
    </submittedName>
</protein>
<organism evidence="6 7">
    <name type="scientific">Micromonospora sicca</name>
    <dbReference type="NCBI Taxonomy" id="2202420"/>
    <lineage>
        <taxon>Bacteria</taxon>
        <taxon>Bacillati</taxon>
        <taxon>Actinomycetota</taxon>
        <taxon>Actinomycetes</taxon>
        <taxon>Micromonosporales</taxon>
        <taxon>Micromonosporaceae</taxon>
        <taxon>Micromonospora</taxon>
    </lineage>
</organism>
<keyword evidence="1" id="KW-0805">Transcription regulation</keyword>
<dbReference type="Proteomes" id="UP001290101">
    <property type="component" value="Unassembled WGS sequence"/>
</dbReference>
<dbReference type="CDD" id="cd17535">
    <property type="entry name" value="REC_NarL-like"/>
    <property type="match status" value="1"/>
</dbReference>
<evidence type="ECO:0000256" key="1">
    <source>
        <dbReference type="ARBA" id="ARBA00023015"/>
    </source>
</evidence>
<reference evidence="6 7" key="1">
    <citation type="submission" date="2023-12" db="EMBL/GenBank/DDBJ databases">
        <title>Micromonospora sp. nov., isolated from Atacama Desert.</title>
        <authorList>
            <person name="Carro L."/>
            <person name="Golinska P."/>
            <person name="Klenk H.-P."/>
            <person name="Goodfellow M."/>
        </authorList>
    </citation>
    <scope>NUCLEOTIDE SEQUENCE [LARGE SCALE GENOMIC DNA]</scope>
    <source>
        <strain evidence="6 7">4G53</strain>
    </source>
</reference>
<feature type="domain" description="Response regulatory" evidence="5">
    <location>
        <begin position="1"/>
        <end position="80"/>
    </location>
</feature>